<gene>
    <name evidence="3" type="primary">g10551</name>
    <name evidence="3" type="ORF">VP750_LOCUS9465</name>
</gene>
<feature type="coiled-coil region" evidence="1">
    <location>
        <begin position="305"/>
        <end position="346"/>
    </location>
</feature>
<dbReference type="Proteomes" id="UP001497392">
    <property type="component" value="Unassembled WGS sequence"/>
</dbReference>
<feature type="region of interest" description="Disordered" evidence="2">
    <location>
        <begin position="1"/>
        <end position="77"/>
    </location>
</feature>
<evidence type="ECO:0000313" key="3">
    <source>
        <dbReference type="EMBL" id="CAL5227559.1"/>
    </source>
</evidence>
<feature type="compositionally biased region" description="Polar residues" evidence="2">
    <location>
        <begin position="697"/>
        <end position="713"/>
    </location>
</feature>
<name>A0ABP1GAH1_9CHLO</name>
<dbReference type="EMBL" id="CAXHTA020000017">
    <property type="protein sequence ID" value="CAL5227559.1"/>
    <property type="molecule type" value="Genomic_DNA"/>
</dbReference>
<sequence length="713" mass="75834">MSNSFALLGGDDGFQQVPSKKSRKKKNRSQDQNPAAEASVTPSSAPSEVSEETAGAPSDAFQQVKGTAKFKRQHKVDADTIGQEEQAASRAKTQDTLQELFKRWNSSMEQVGAGAAHTSGRSESSFREALAQSTAIDTALGHILGLPEPWAMEQSLASFLGVLMHEEGSRPEKLASAIVGIAGAAGKDGGKEFDRDARHALHTVGLTLRHMVTQSAASEASQHRSEEEAQLAQQCSAKEAALRNAHSTEERLHLARDVHSLCARRLEVSGPSAPSILKPMQQLAAWQDKLQQQLQEATMSREARKAALTQEEASLASEAASLEDQLQVLQRQIAEVKEQMERVAGRRKHVAEALSGRLPDQSKTAEQMQDDVKAAGTLKAVLDGMASTSSSATAPDQATQPISAYADAVVTLLTCTKTSASELLERGRQAARHVKNARHAAQQVESMAAKEQRERLKPSALAALEGREQELKGVHKAADSLAAGFEKAAAGFSSRKGDPSMPSEKATQVADLLKAVRAVLSEVAAGPEPAPEPQKSEQAGGKREKRSAAPGERHAAGAQGKLSAARPEAKSGTPDPPKREPRPPQNQKLTAAEARKRAGFVVKEKEQPAWMRKPGSSVPARPAPQHAANGHAGQASKPVTPQKPVSYAKLLNGHAARLSMSHADTDTATEEESILDAVTTSEKSTPPKGKDKDGEQAQDTVDTAQSTEACSEV</sequence>
<comment type="caution">
    <text evidence="3">The sequence shown here is derived from an EMBL/GenBank/DDBJ whole genome shotgun (WGS) entry which is preliminary data.</text>
</comment>
<keyword evidence="4" id="KW-1185">Reference proteome</keyword>
<feature type="region of interest" description="Disordered" evidence="2">
    <location>
        <begin position="524"/>
        <end position="713"/>
    </location>
</feature>
<reference evidence="3 4" key="1">
    <citation type="submission" date="2024-06" db="EMBL/GenBank/DDBJ databases">
        <authorList>
            <person name="Kraege A."/>
            <person name="Thomma B."/>
        </authorList>
    </citation>
    <scope>NUCLEOTIDE SEQUENCE [LARGE SCALE GENOMIC DNA]</scope>
</reference>
<organism evidence="3 4">
    <name type="scientific">Coccomyxa viridis</name>
    <dbReference type="NCBI Taxonomy" id="1274662"/>
    <lineage>
        <taxon>Eukaryota</taxon>
        <taxon>Viridiplantae</taxon>
        <taxon>Chlorophyta</taxon>
        <taxon>core chlorophytes</taxon>
        <taxon>Trebouxiophyceae</taxon>
        <taxon>Trebouxiophyceae incertae sedis</taxon>
        <taxon>Coccomyxaceae</taxon>
        <taxon>Coccomyxa</taxon>
    </lineage>
</organism>
<keyword evidence="1" id="KW-0175">Coiled coil</keyword>
<accession>A0ABP1GAH1</accession>
<evidence type="ECO:0000313" key="4">
    <source>
        <dbReference type="Proteomes" id="UP001497392"/>
    </source>
</evidence>
<proteinExistence type="predicted"/>
<protein>
    <submittedName>
        <fullName evidence="3">G10551 protein</fullName>
    </submittedName>
</protein>
<evidence type="ECO:0000256" key="2">
    <source>
        <dbReference type="SAM" id="MobiDB-lite"/>
    </source>
</evidence>
<evidence type="ECO:0000256" key="1">
    <source>
        <dbReference type="SAM" id="Coils"/>
    </source>
</evidence>
<feature type="region of interest" description="Disordered" evidence="2">
    <location>
        <begin position="214"/>
        <end position="234"/>
    </location>
</feature>